<evidence type="ECO:0000313" key="5">
    <source>
        <dbReference type="Proteomes" id="UP001431019"/>
    </source>
</evidence>
<gene>
    <name evidence="4" type="ORF">LJ656_08780</name>
</gene>
<dbReference type="PANTHER" id="PTHR43464:SF19">
    <property type="entry name" value="UBIQUINONE BIOSYNTHESIS O-METHYLTRANSFERASE, MITOCHONDRIAL"/>
    <property type="match status" value="1"/>
</dbReference>
<dbReference type="Pfam" id="PF13489">
    <property type="entry name" value="Methyltransf_23"/>
    <property type="match status" value="1"/>
</dbReference>
<dbReference type="GO" id="GO:0032259">
    <property type="term" value="P:methylation"/>
    <property type="evidence" value="ECO:0007669"/>
    <property type="project" value="UniProtKB-KW"/>
</dbReference>
<comment type="caution">
    <text evidence="4">The sequence shown here is derived from an EMBL/GenBank/DDBJ whole genome shotgun (WGS) entry which is preliminary data.</text>
</comment>
<dbReference type="EMBL" id="JAJITD010000004">
    <property type="protein sequence ID" value="MCC8392680.1"/>
    <property type="molecule type" value="Genomic_DNA"/>
</dbReference>
<protein>
    <submittedName>
        <fullName evidence="4">Class I SAM-dependent methyltransferase</fullName>
    </submittedName>
</protein>
<accession>A0ABS8JRZ9</accession>
<keyword evidence="1 4" id="KW-0489">Methyltransferase</keyword>
<evidence type="ECO:0000256" key="3">
    <source>
        <dbReference type="ARBA" id="ARBA00022691"/>
    </source>
</evidence>
<dbReference type="InterPro" id="IPR029063">
    <property type="entry name" value="SAM-dependent_MTases_sf"/>
</dbReference>
<dbReference type="Proteomes" id="UP001431019">
    <property type="component" value="Unassembled WGS sequence"/>
</dbReference>
<evidence type="ECO:0000256" key="2">
    <source>
        <dbReference type="ARBA" id="ARBA00022679"/>
    </source>
</evidence>
<dbReference type="PANTHER" id="PTHR43464">
    <property type="entry name" value="METHYLTRANSFERASE"/>
    <property type="match status" value="1"/>
</dbReference>
<organism evidence="4 5">
    <name type="scientific">Paraburkholderia sejongensis</name>
    <dbReference type="NCBI Taxonomy" id="2886946"/>
    <lineage>
        <taxon>Bacteria</taxon>
        <taxon>Pseudomonadati</taxon>
        <taxon>Pseudomonadota</taxon>
        <taxon>Betaproteobacteria</taxon>
        <taxon>Burkholderiales</taxon>
        <taxon>Burkholderiaceae</taxon>
        <taxon>Paraburkholderia</taxon>
    </lineage>
</organism>
<dbReference type="SUPFAM" id="SSF53335">
    <property type="entry name" value="S-adenosyl-L-methionine-dependent methyltransferases"/>
    <property type="match status" value="1"/>
</dbReference>
<keyword evidence="5" id="KW-1185">Reference proteome</keyword>
<keyword evidence="3" id="KW-0949">S-adenosyl-L-methionine</keyword>
<reference evidence="4 5" key="1">
    <citation type="submission" date="2021-11" db="EMBL/GenBank/DDBJ databases">
        <authorList>
            <person name="Oh E.-T."/>
            <person name="Kim S.-B."/>
        </authorList>
    </citation>
    <scope>NUCLEOTIDE SEQUENCE [LARGE SCALE GENOMIC DNA]</scope>
    <source>
        <strain evidence="4 5">MMS20-SJTR3</strain>
    </source>
</reference>
<proteinExistence type="predicted"/>
<evidence type="ECO:0000256" key="1">
    <source>
        <dbReference type="ARBA" id="ARBA00022603"/>
    </source>
</evidence>
<dbReference type="Gene3D" id="3.40.50.150">
    <property type="entry name" value="Vaccinia Virus protein VP39"/>
    <property type="match status" value="1"/>
</dbReference>
<dbReference type="GO" id="GO:0008168">
    <property type="term" value="F:methyltransferase activity"/>
    <property type="evidence" value="ECO:0007669"/>
    <property type="project" value="UniProtKB-KW"/>
</dbReference>
<dbReference type="CDD" id="cd02440">
    <property type="entry name" value="AdoMet_MTases"/>
    <property type="match status" value="1"/>
</dbReference>
<name>A0ABS8JRZ9_9BURK</name>
<sequence>MSPDAYLEMAETEAAHWWFRARRDVLRTLLDRLTLPRDARVLEVGSGTGGNLEMLAGFGTVSGLEMDATARALSARKTGGQFDIRAGHCPDDVPFQRERFDLICFFDCLEHIADDSASLARMQTLLTPGGRIVVTVPAGQKLWSAHDVFLHHFRRYSRASLQQCAAAAGYEVERISYFNTLLYPLAVAARWADRVLRRRRSSGDAIPPAPLNAALYRIFRAERHWLARAPLPYGVSLFAILRKRDSASAS</sequence>
<dbReference type="RefSeq" id="WP_230508900.1">
    <property type="nucleotide sequence ID" value="NZ_JAJITD010000004.1"/>
</dbReference>
<evidence type="ECO:0000313" key="4">
    <source>
        <dbReference type="EMBL" id="MCC8392680.1"/>
    </source>
</evidence>
<keyword evidence="2" id="KW-0808">Transferase</keyword>